<gene>
    <name evidence="2" type="ORF">GR167_15410</name>
</gene>
<sequence>MTYAKQGAEALDYLPCRYGRSKLQFRGPMRPVPRDYVCFIGGSETFGRFVARPYPALVEDMTGMPCLNLGSANAGLDSFLQDATVISLARGARMVVLQLMGPQYLSNRFYTVHPRRNDRFIKANAPLRRLYPSVDFTEFSFVGHLLNRLQHVSRHKFRQVRAELQATWAERMQLALRLYGRPVLLLWMEEGQAMTRLLDRDMLARLQSDGVELLRIGSDQWVSQQGVRDMVFGAAQARAATVSPSSAYHRLVAQQLTPFVLNGLA</sequence>
<accession>A0A6L8LNU3</accession>
<protein>
    <recommendedName>
        <fullName evidence="1">DUF6473 domain-containing protein</fullName>
    </recommendedName>
</protein>
<dbReference type="AlphaFoldDB" id="A0A6L8LNU3"/>
<name>A0A6L8LNU3_9RHOB</name>
<evidence type="ECO:0000259" key="1">
    <source>
        <dbReference type="Pfam" id="PF20078"/>
    </source>
</evidence>
<dbReference type="Pfam" id="PF20078">
    <property type="entry name" value="DUF6473"/>
    <property type="match status" value="1"/>
</dbReference>
<dbReference type="Proteomes" id="UP000479043">
    <property type="component" value="Unassembled WGS sequence"/>
</dbReference>
<keyword evidence="3" id="KW-1185">Reference proteome</keyword>
<evidence type="ECO:0000313" key="2">
    <source>
        <dbReference type="EMBL" id="MYM56706.1"/>
    </source>
</evidence>
<feature type="domain" description="DUF6473" evidence="1">
    <location>
        <begin position="1"/>
        <end position="260"/>
    </location>
</feature>
<organism evidence="2 3">
    <name type="scientific">Thalassovita mangrovi</name>
    <dbReference type="NCBI Taxonomy" id="2692236"/>
    <lineage>
        <taxon>Bacteria</taxon>
        <taxon>Pseudomonadati</taxon>
        <taxon>Pseudomonadota</taxon>
        <taxon>Alphaproteobacteria</taxon>
        <taxon>Rhodobacterales</taxon>
        <taxon>Roseobacteraceae</taxon>
        <taxon>Thalassovita</taxon>
    </lineage>
</organism>
<dbReference type="InterPro" id="IPR045524">
    <property type="entry name" value="DUF6473"/>
</dbReference>
<evidence type="ECO:0000313" key="3">
    <source>
        <dbReference type="Proteomes" id="UP000479043"/>
    </source>
</evidence>
<dbReference type="RefSeq" id="WP_160974613.1">
    <property type="nucleotide sequence ID" value="NZ_WWEN01000007.1"/>
</dbReference>
<reference evidence="2 3" key="1">
    <citation type="submission" date="2020-01" db="EMBL/GenBank/DDBJ databases">
        <authorList>
            <person name="Chen S."/>
        </authorList>
    </citation>
    <scope>NUCLEOTIDE SEQUENCE [LARGE SCALE GENOMIC DNA]</scope>
    <source>
        <strain evidence="2 3">GS-10</strain>
    </source>
</reference>
<dbReference type="EMBL" id="WWEN01000007">
    <property type="protein sequence ID" value="MYM56706.1"/>
    <property type="molecule type" value="Genomic_DNA"/>
</dbReference>
<comment type="caution">
    <text evidence="2">The sequence shown here is derived from an EMBL/GenBank/DDBJ whole genome shotgun (WGS) entry which is preliminary data.</text>
</comment>
<proteinExistence type="predicted"/>